<gene>
    <name evidence="3" type="ORF">SAMN05660284_01393</name>
</gene>
<feature type="domain" description="Dinitrogenase iron-molybdenum cofactor biosynthesis" evidence="2">
    <location>
        <begin position="18"/>
        <end position="94"/>
    </location>
</feature>
<dbReference type="AlphaFoldDB" id="A0A1I4YNF6"/>
<dbReference type="Proteomes" id="UP000242869">
    <property type="component" value="Unassembled WGS sequence"/>
</dbReference>
<dbReference type="SUPFAM" id="SSF53146">
    <property type="entry name" value="Nitrogenase accessory factor-like"/>
    <property type="match status" value="1"/>
</dbReference>
<evidence type="ECO:0000313" key="3">
    <source>
        <dbReference type="EMBL" id="SFN39554.1"/>
    </source>
</evidence>
<dbReference type="Gene3D" id="3.30.420.130">
    <property type="entry name" value="Dinitrogenase iron-molybdenum cofactor biosynthesis domain"/>
    <property type="match status" value="1"/>
</dbReference>
<dbReference type="RefSeq" id="WP_091193500.1">
    <property type="nucleotide sequence ID" value="NZ_FOVE01000008.1"/>
</dbReference>
<name>A0A1I4YNF6_9NEIS</name>
<dbReference type="Pfam" id="PF02579">
    <property type="entry name" value="Nitro_FeMo-Co"/>
    <property type="match status" value="1"/>
</dbReference>
<sequence>MKICIPVSGPEGLDAKLHPEFTETEHLLVFDAESGEHRTFSHGEPEGSAEEPIAVDVVLCAGMAPQLLQAFSDQGIHVFATEAETAGLALMALQNGDAEELVLEGCGGGCGCGGHSDDEDHECCGGENHSEGGCGGGCGCH</sequence>
<evidence type="ECO:0000313" key="4">
    <source>
        <dbReference type="Proteomes" id="UP000242869"/>
    </source>
</evidence>
<accession>A0A1I4YNF6</accession>
<evidence type="ECO:0000256" key="1">
    <source>
        <dbReference type="ARBA" id="ARBA00023231"/>
    </source>
</evidence>
<dbReference type="EMBL" id="FOVE01000008">
    <property type="protein sequence ID" value="SFN39554.1"/>
    <property type="molecule type" value="Genomic_DNA"/>
</dbReference>
<dbReference type="InterPro" id="IPR003731">
    <property type="entry name" value="Di-Nase_FeMo-co_biosynth"/>
</dbReference>
<keyword evidence="4" id="KW-1185">Reference proteome</keyword>
<reference evidence="4" key="1">
    <citation type="submission" date="2016-10" db="EMBL/GenBank/DDBJ databases">
        <authorList>
            <person name="Varghese N."/>
            <person name="Submissions S."/>
        </authorList>
    </citation>
    <scope>NUCLEOTIDE SEQUENCE [LARGE SCALE GENOMIC DNA]</scope>
    <source>
        <strain evidence="4">DSM 6150</strain>
    </source>
</reference>
<dbReference type="InterPro" id="IPR036105">
    <property type="entry name" value="DiNase_FeMo-co_biosyn_sf"/>
</dbReference>
<organism evidence="3 4">
    <name type="scientific">Formivibrio citricus</name>
    <dbReference type="NCBI Taxonomy" id="83765"/>
    <lineage>
        <taxon>Bacteria</taxon>
        <taxon>Pseudomonadati</taxon>
        <taxon>Pseudomonadota</taxon>
        <taxon>Betaproteobacteria</taxon>
        <taxon>Neisseriales</taxon>
        <taxon>Chitinibacteraceae</taxon>
        <taxon>Formivibrio</taxon>
    </lineage>
</organism>
<keyword evidence="1" id="KW-0535">Nitrogen fixation</keyword>
<protein>
    <submittedName>
        <fullName evidence="3">Predicted Fe-Mo cluster-binding protein, NifX family</fullName>
    </submittedName>
</protein>
<evidence type="ECO:0000259" key="2">
    <source>
        <dbReference type="Pfam" id="PF02579"/>
    </source>
</evidence>
<proteinExistence type="predicted"/>
<dbReference type="STRING" id="83765.SAMN05660284_01393"/>